<gene>
    <name evidence="2" type="ORF">CCALI_01038</name>
</gene>
<organism evidence="2 3">
    <name type="scientific">Chthonomonas calidirosea (strain DSM 23976 / ICMP 18418 / T49)</name>
    <dbReference type="NCBI Taxonomy" id="1303518"/>
    <lineage>
        <taxon>Bacteria</taxon>
        <taxon>Bacillati</taxon>
        <taxon>Armatimonadota</taxon>
        <taxon>Chthonomonadia</taxon>
        <taxon>Chthonomonadales</taxon>
        <taxon>Chthonomonadaceae</taxon>
        <taxon>Chthonomonas</taxon>
    </lineage>
</organism>
<evidence type="ECO:0000313" key="2">
    <source>
        <dbReference type="EMBL" id="CCW34860.1"/>
    </source>
</evidence>
<dbReference type="STRING" id="454171.CP488_00118"/>
<keyword evidence="1" id="KW-0472">Membrane</keyword>
<reference evidence="3" key="1">
    <citation type="submission" date="2013-03" db="EMBL/GenBank/DDBJ databases">
        <title>Genome sequence of Chthonomonas calidirosea, the first sequenced genome from the Armatimonadetes phylum (formally candidate division OP10).</title>
        <authorList>
            <person name="Lee K.C.Y."/>
            <person name="Morgan X.C."/>
            <person name="Dunfield P.F."/>
            <person name="Tamas I."/>
            <person name="Houghton K.M."/>
            <person name="Vyssotski M."/>
            <person name="Ryan J.L.J."/>
            <person name="Lagutin K."/>
            <person name="McDonald I.R."/>
            <person name="Stott M.B."/>
        </authorList>
    </citation>
    <scope>NUCLEOTIDE SEQUENCE [LARGE SCALE GENOMIC DNA]</scope>
    <source>
        <strain evidence="3">DSM 23976 / ICMP 18418 / T49</strain>
    </source>
</reference>
<evidence type="ECO:0000256" key="1">
    <source>
        <dbReference type="SAM" id="Phobius"/>
    </source>
</evidence>
<sequence>MTATMVRWQRAALLLAGSAFLMAGIGLLFFTSSDFITHVVGAFLNFLGLGFLLKNESLALWLSGLWFRPTASSSRTYTQPHAHPRLYARIVGAVLVTLPVLYLLSTIWFCGEQTWLLWQLLRHGKRIQAQIINNEPGSSWKANAGKLLYAYRVGSMAYTGQITVDPEAYTRFRLGTRLLVTYLPSLPSYSRVGRFGQSTAFEAIISYWLFECLGLVYLSVPALLWWQRVRREQYLVRHGVTKEGVITHSRRYRRWGRVIYKITYRYRADKEYEGTAFVKPPQRADSSCEPLLVDFPIYIVYDRRYPWDSRPVLNINLVTTEPSGKRASSAQNPSSIHSS</sequence>
<feature type="transmembrane region" description="Helical" evidence="1">
    <location>
        <begin position="86"/>
        <end position="109"/>
    </location>
</feature>
<dbReference type="InParanoid" id="S0ETM0"/>
<keyword evidence="1" id="KW-0812">Transmembrane</keyword>
<feature type="transmembrane region" description="Helical" evidence="1">
    <location>
        <begin position="12"/>
        <end position="29"/>
    </location>
</feature>
<proteinExistence type="predicted"/>
<keyword evidence="3" id="KW-1185">Reference proteome</keyword>
<feature type="transmembrane region" description="Helical" evidence="1">
    <location>
        <begin position="205"/>
        <end position="226"/>
    </location>
</feature>
<dbReference type="HOGENOM" id="CLU_818102_0_0_0"/>
<accession>S0ETM0</accession>
<feature type="transmembrane region" description="Helical" evidence="1">
    <location>
        <begin position="35"/>
        <end position="53"/>
    </location>
</feature>
<evidence type="ECO:0000313" key="3">
    <source>
        <dbReference type="Proteomes" id="UP000014227"/>
    </source>
</evidence>
<protein>
    <recommendedName>
        <fullName evidence="4">DUF3592 domain-containing protein</fullName>
    </recommendedName>
</protein>
<dbReference type="EMBL" id="HF951689">
    <property type="protein sequence ID" value="CCW34860.1"/>
    <property type="molecule type" value="Genomic_DNA"/>
</dbReference>
<evidence type="ECO:0008006" key="4">
    <source>
        <dbReference type="Google" id="ProtNLM"/>
    </source>
</evidence>
<dbReference type="Proteomes" id="UP000014227">
    <property type="component" value="Chromosome I"/>
</dbReference>
<dbReference type="AlphaFoldDB" id="S0ETM0"/>
<dbReference type="PATRIC" id="fig|1303518.3.peg.1054"/>
<keyword evidence="1" id="KW-1133">Transmembrane helix</keyword>
<name>S0ETM0_CHTCT</name>
<dbReference type="KEGG" id="ccz:CCALI_01038"/>
<dbReference type="RefSeq" id="WP_016482409.1">
    <property type="nucleotide sequence ID" value="NC_021487.1"/>
</dbReference>